<accession>A0AAN8T215</accession>
<protein>
    <submittedName>
        <fullName evidence="1">Uncharacterized protein</fullName>
    </submittedName>
</protein>
<comment type="caution">
    <text evidence="1">The sequence shown here is derived from an EMBL/GenBank/DDBJ whole genome shotgun (WGS) entry which is preliminary data.</text>
</comment>
<sequence length="35" mass="4038">MLLVQYLTYWKNGKAYEVEITSGRSKNGKEICGEK</sequence>
<evidence type="ECO:0000313" key="1">
    <source>
        <dbReference type="EMBL" id="KAK6777197.1"/>
    </source>
</evidence>
<name>A0AAN8T215_SOLBU</name>
<proteinExistence type="predicted"/>
<organism evidence="1 2">
    <name type="scientific">Solanum bulbocastanum</name>
    <name type="common">Wild potato</name>
    <dbReference type="NCBI Taxonomy" id="147425"/>
    <lineage>
        <taxon>Eukaryota</taxon>
        <taxon>Viridiplantae</taxon>
        <taxon>Streptophyta</taxon>
        <taxon>Embryophyta</taxon>
        <taxon>Tracheophyta</taxon>
        <taxon>Spermatophyta</taxon>
        <taxon>Magnoliopsida</taxon>
        <taxon>eudicotyledons</taxon>
        <taxon>Gunneridae</taxon>
        <taxon>Pentapetalae</taxon>
        <taxon>asterids</taxon>
        <taxon>lamiids</taxon>
        <taxon>Solanales</taxon>
        <taxon>Solanaceae</taxon>
        <taxon>Solanoideae</taxon>
        <taxon>Solaneae</taxon>
        <taxon>Solanum</taxon>
    </lineage>
</organism>
<gene>
    <name evidence="1" type="ORF">RDI58_023914</name>
</gene>
<dbReference type="AlphaFoldDB" id="A0AAN8T215"/>
<dbReference type="EMBL" id="JBANQN010000010">
    <property type="protein sequence ID" value="KAK6777197.1"/>
    <property type="molecule type" value="Genomic_DNA"/>
</dbReference>
<reference evidence="1 2" key="1">
    <citation type="submission" date="2024-02" db="EMBL/GenBank/DDBJ databases">
        <title>de novo genome assembly of Solanum bulbocastanum strain 11H21.</title>
        <authorList>
            <person name="Hosaka A.J."/>
        </authorList>
    </citation>
    <scope>NUCLEOTIDE SEQUENCE [LARGE SCALE GENOMIC DNA]</scope>
    <source>
        <tissue evidence="1">Young leaves</tissue>
    </source>
</reference>
<dbReference type="Proteomes" id="UP001371456">
    <property type="component" value="Unassembled WGS sequence"/>
</dbReference>
<keyword evidence="2" id="KW-1185">Reference proteome</keyword>
<evidence type="ECO:0000313" key="2">
    <source>
        <dbReference type="Proteomes" id="UP001371456"/>
    </source>
</evidence>